<evidence type="ECO:0000256" key="1">
    <source>
        <dbReference type="ARBA" id="ARBA00008314"/>
    </source>
</evidence>
<evidence type="ECO:0000256" key="2">
    <source>
        <dbReference type="ARBA" id="ARBA00022443"/>
    </source>
</evidence>
<dbReference type="SUPFAM" id="SSF52540">
    <property type="entry name" value="P-loop containing nucleoside triphosphate hydrolases"/>
    <property type="match status" value="1"/>
</dbReference>
<dbReference type="SUPFAM" id="SSF50044">
    <property type="entry name" value="SH3-domain"/>
    <property type="match status" value="1"/>
</dbReference>
<dbReference type="InterPro" id="IPR010926">
    <property type="entry name" value="Myosin_TH1"/>
</dbReference>
<evidence type="ECO:0000256" key="3">
    <source>
        <dbReference type="ARBA" id="ARBA00022741"/>
    </source>
</evidence>
<dbReference type="Gene3D" id="1.10.10.820">
    <property type="match status" value="1"/>
</dbReference>
<evidence type="ECO:0000256" key="4">
    <source>
        <dbReference type="ARBA" id="ARBA00022840"/>
    </source>
</evidence>
<evidence type="ECO:0000259" key="13">
    <source>
        <dbReference type="PROSITE" id="PS51757"/>
    </source>
</evidence>
<dbReference type="PANTHER" id="PTHR13140:SF729">
    <property type="entry name" value="UNCONVENTIONAL MYOSIN-IE"/>
    <property type="match status" value="1"/>
</dbReference>
<dbReference type="PRINTS" id="PR00193">
    <property type="entry name" value="MYOSINHEAVY"/>
</dbReference>
<dbReference type="FunFam" id="2.30.30.40:FF:000072">
    <property type="entry name" value="Unconventional Myosin IB"/>
    <property type="match status" value="1"/>
</dbReference>
<dbReference type="InterPro" id="IPR001452">
    <property type="entry name" value="SH3_domain"/>
</dbReference>
<proteinExistence type="inferred from homology"/>
<evidence type="ECO:0000256" key="5">
    <source>
        <dbReference type="ARBA" id="ARBA00023123"/>
    </source>
</evidence>
<dbReference type="Gene3D" id="2.30.30.40">
    <property type="entry name" value="SH3 Domains"/>
    <property type="match status" value="1"/>
</dbReference>
<dbReference type="WBParaSite" id="nRc.2.0.1.t30006-RA">
    <property type="protein sequence ID" value="nRc.2.0.1.t30006-RA"/>
    <property type="gene ID" value="nRc.2.0.1.g30006"/>
</dbReference>
<evidence type="ECO:0000256" key="7">
    <source>
        <dbReference type="ARBA" id="ARBA00023203"/>
    </source>
</evidence>
<dbReference type="Gene3D" id="1.20.5.4820">
    <property type="match status" value="1"/>
</dbReference>
<comment type="similarity">
    <text evidence="1 9">Belongs to the TRAFAC class myosin-kinesin ATPase superfamily. Myosin family.</text>
</comment>
<dbReference type="PANTHER" id="PTHR13140">
    <property type="entry name" value="MYOSIN"/>
    <property type="match status" value="1"/>
</dbReference>
<evidence type="ECO:0000256" key="9">
    <source>
        <dbReference type="PROSITE-ProRule" id="PRU00782"/>
    </source>
</evidence>
<dbReference type="GO" id="GO:0005886">
    <property type="term" value="C:plasma membrane"/>
    <property type="evidence" value="ECO:0007669"/>
    <property type="project" value="TreeGrafter"/>
</dbReference>
<protein>
    <submittedName>
        <fullName evidence="15">Uncharacterized protein</fullName>
    </submittedName>
</protein>
<reference evidence="15" key="1">
    <citation type="submission" date="2022-11" db="UniProtKB">
        <authorList>
            <consortium name="WormBaseParasite"/>
        </authorList>
    </citation>
    <scope>IDENTIFICATION</scope>
</reference>
<evidence type="ECO:0000259" key="11">
    <source>
        <dbReference type="PROSITE" id="PS50002"/>
    </source>
</evidence>
<dbReference type="OMA" id="NDQENQC"/>
<evidence type="ECO:0000256" key="10">
    <source>
        <dbReference type="SAM" id="MobiDB-lite"/>
    </source>
</evidence>
<evidence type="ECO:0000313" key="15">
    <source>
        <dbReference type="WBParaSite" id="nRc.2.0.1.t30006-RA"/>
    </source>
</evidence>
<dbReference type="PROSITE" id="PS51757">
    <property type="entry name" value="TH1"/>
    <property type="match status" value="1"/>
</dbReference>
<keyword evidence="6 9" id="KW-0505">Motor protein</keyword>
<feature type="binding site" evidence="9">
    <location>
        <begin position="107"/>
        <end position="114"/>
    </location>
    <ligand>
        <name>ATP</name>
        <dbReference type="ChEBI" id="CHEBI:30616"/>
    </ligand>
</feature>
<dbReference type="Pfam" id="PF00018">
    <property type="entry name" value="SH3_1"/>
    <property type="match status" value="1"/>
</dbReference>
<sequence>MVTYHWQAVKVQNVGVDDLVLLTKINETAIIDMLRKRYMNNMIFTYIGPVLISVNPFKQMSYFTDKEIEQYQGAAQYENPPHIYALADDMYRNMLIDNENHCVIISGESGAGKTVSAKYIMNYIAKISGGGNRVKGKYCEIFFDRSGEPHGGKISNFLLEKSRIVTRNQDERSFHIFYQICKGSPIEVKERLGITNSDYYSYLNQSGSYDIEGINDSTEFKETLNAMQVVGLNEEIQLEVLKLVAGILHIGNINFTERNNYAFISQDELLQYPAYLLGLKPENIKCKLTSRQLESKWGTTNEQIDVTLNCEQAIYTRDAWSKALYARLFDYLVASVNKSLSKKSNNNNDNGNTLLTVGVLDIYGFEIFQRNGFEQFCINFVNEKLQQIFIELTLKAEQKLDKMVRANEHYQKSAAGFVIHHYAGQVSYDVDGFCDKNRDVLFPDLIQLMQSSDNHFLVSLFPENISSGAKTRPTTVGNKIKSQANVLIESLSKCTPHYIRCIKPNETKRPLDWEEDRVKHQVEYLGLKENVRVRRAGFAYRRPFNKFMHRYSILLSKERRNIDFKQGTLEILNVVRMDHDQYQLGKNKVFIKNPESLFLLEETRERKYDFYARIVQKAFKTLCSKKRDARFRQEASDLFFDRKERCRQSLNRNFVGDYIGLDFEPGLRALIGKRERIEFAYRVTKYDRRFKTTKRDLILTQKCIFLVGREKITKGPEKGKIIEVLKRKIILSDVEKVALSTRQDDFFVIYVQNEYATLLECPLKTEFLTKLSKKFTDCTSGRKLKICFADAHEYTVKKDKWFGSGSRIFKVVQGQTNNPSLKTTSRELIVSIGSGLPRDSKIGQIVSNDRKSTKLYNNSIYRQYGDQNNKIESAVKNLIRRVSSTSEEQKSSMPSLIKYEKARETTNQASEKGFVARQQTKFLNTPDAGRAGEARKIVNDKKPAPGGGRPKPRPPPLNLPKCRTLYSYEAQATDELTFETGDIIEIMKEDPSGWWLGKLKNKQGLFPSNYVERM</sequence>
<dbReference type="SMART" id="SM00242">
    <property type="entry name" value="MYSc"/>
    <property type="match status" value="1"/>
</dbReference>
<evidence type="ECO:0000313" key="14">
    <source>
        <dbReference type="Proteomes" id="UP000887565"/>
    </source>
</evidence>
<dbReference type="Gene3D" id="3.40.850.10">
    <property type="entry name" value="Kinesin motor domain"/>
    <property type="match status" value="3"/>
</dbReference>
<organism evidence="14 15">
    <name type="scientific">Romanomermis culicivorax</name>
    <name type="common">Nematode worm</name>
    <dbReference type="NCBI Taxonomy" id="13658"/>
    <lineage>
        <taxon>Eukaryota</taxon>
        <taxon>Metazoa</taxon>
        <taxon>Ecdysozoa</taxon>
        <taxon>Nematoda</taxon>
        <taxon>Enoplea</taxon>
        <taxon>Dorylaimia</taxon>
        <taxon>Mermithida</taxon>
        <taxon>Mermithoidea</taxon>
        <taxon>Mermithidae</taxon>
        <taxon>Romanomermis</taxon>
    </lineage>
</organism>
<dbReference type="SMART" id="SM00326">
    <property type="entry name" value="SH3"/>
    <property type="match status" value="1"/>
</dbReference>
<dbReference type="GO" id="GO:0005737">
    <property type="term" value="C:cytoplasm"/>
    <property type="evidence" value="ECO:0007669"/>
    <property type="project" value="TreeGrafter"/>
</dbReference>
<dbReference type="GO" id="GO:0007015">
    <property type="term" value="P:actin filament organization"/>
    <property type="evidence" value="ECO:0007669"/>
    <property type="project" value="TreeGrafter"/>
</dbReference>
<keyword evidence="14" id="KW-1185">Reference proteome</keyword>
<dbReference type="Gene3D" id="1.20.58.530">
    <property type="match status" value="2"/>
</dbReference>
<dbReference type="InterPro" id="IPR001609">
    <property type="entry name" value="Myosin_head_motor_dom-like"/>
</dbReference>
<feature type="domain" description="SH3" evidence="11">
    <location>
        <begin position="957"/>
        <end position="1014"/>
    </location>
</feature>
<dbReference type="Gene3D" id="1.20.120.720">
    <property type="entry name" value="Myosin VI head, motor domain, U50 subdomain"/>
    <property type="match status" value="1"/>
</dbReference>
<dbReference type="PROSITE" id="PS51456">
    <property type="entry name" value="MYOSIN_MOTOR"/>
    <property type="match status" value="1"/>
</dbReference>
<dbReference type="GO" id="GO:0060972">
    <property type="term" value="P:left/right pattern formation"/>
    <property type="evidence" value="ECO:0007669"/>
    <property type="project" value="UniProtKB-ARBA"/>
</dbReference>
<keyword evidence="7 9" id="KW-0009">Actin-binding</keyword>
<dbReference type="GO" id="GO:0005902">
    <property type="term" value="C:microvillus"/>
    <property type="evidence" value="ECO:0007669"/>
    <property type="project" value="TreeGrafter"/>
</dbReference>
<dbReference type="PRINTS" id="PR00452">
    <property type="entry name" value="SH3DOMAIN"/>
</dbReference>
<dbReference type="Pfam" id="PF06017">
    <property type="entry name" value="Myosin_TH1"/>
    <property type="match status" value="1"/>
</dbReference>
<keyword evidence="2 8" id="KW-0728">SH3 domain</keyword>
<evidence type="ECO:0000256" key="8">
    <source>
        <dbReference type="PROSITE-ProRule" id="PRU00192"/>
    </source>
</evidence>
<dbReference type="InterPro" id="IPR027417">
    <property type="entry name" value="P-loop_NTPase"/>
</dbReference>
<dbReference type="GO" id="GO:0000146">
    <property type="term" value="F:microfilament motor activity"/>
    <property type="evidence" value="ECO:0007669"/>
    <property type="project" value="TreeGrafter"/>
</dbReference>
<dbReference type="AlphaFoldDB" id="A0A915JUR4"/>
<dbReference type="Pfam" id="PF00063">
    <property type="entry name" value="Myosin_head"/>
    <property type="match status" value="2"/>
</dbReference>
<dbReference type="Proteomes" id="UP000887565">
    <property type="component" value="Unplaced"/>
</dbReference>
<dbReference type="FunFam" id="1.10.10.820:FF:000001">
    <property type="entry name" value="Myosin heavy chain"/>
    <property type="match status" value="1"/>
</dbReference>
<feature type="region of interest" description="Actin-binding" evidence="9">
    <location>
        <begin position="484"/>
        <end position="506"/>
    </location>
</feature>
<feature type="domain" description="TH1" evidence="13">
    <location>
        <begin position="643"/>
        <end position="834"/>
    </location>
</feature>
<dbReference type="FunFam" id="3.40.850.10:FF:000101">
    <property type="entry name" value="Slow myosin heavy chain 2"/>
    <property type="match status" value="1"/>
</dbReference>
<dbReference type="InterPro" id="IPR036028">
    <property type="entry name" value="SH3-like_dom_sf"/>
</dbReference>
<dbReference type="InterPro" id="IPR036961">
    <property type="entry name" value="Kinesin_motor_dom_sf"/>
</dbReference>
<keyword evidence="5 9" id="KW-0518">Myosin</keyword>
<evidence type="ECO:0000259" key="12">
    <source>
        <dbReference type="PROSITE" id="PS51456"/>
    </source>
</evidence>
<keyword evidence="3 9" id="KW-0547">Nucleotide-binding</keyword>
<dbReference type="GO" id="GO:0006897">
    <property type="term" value="P:endocytosis"/>
    <property type="evidence" value="ECO:0007669"/>
    <property type="project" value="TreeGrafter"/>
</dbReference>
<feature type="domain" description="Myosin motor" evidence="12">
    <location>
        <begin position="14"/>
        <end position="605"/>
    </location>
</feature>
<dbReference type="GO" id="GO:0051015">
    <property type="term" value="F:actin filament binding"/>
    <property type="evidence" value="ECO:0007669"/>
    <property type="project" value="TreeGrafter"/>
</dbReference>
<dbReference type="PROSITE" id="PS50002">
    <property type="entry name" value="SH3"/>
    <property type="match status" value="1"/>
</dbReference>
<accession>A0A915JUR4</accession>
<name>A0A915JUR4_ROMCU</name>
<keyword evidence="4 9" id="KW-0067">ATP-binding</keyword>
<dbReference type="GO" id="GO:0005524">
    <property type="term" value="F:ATP binding"/>
    <property type="evidence" value="ECO:0007669"/>
    <property type="project" value="UniProtKB-UniRule"/>
</dbReference>
<feature type="region of interest" description="Disordered" evidence="10">
    <location>
        <begin position="926"/>
        <end position="959"/>
    </location>
</feature>
<evidence type="ECO:0000256" key="6">
    <source>
        <dbReference type="ARBA" id="ARBA00023175"/>
    </source>
</evidence>
<feature type="compositionally biased region" description="Basic and acidic residues" evidence="10">
    <location>
        <begin position="930"/>
        <end position="943"/>
    </location>
</feature>
<dbReference type="GO" id="GO:0016459">
    <property type="term" value="C:myosin complex"/>
    <property type="evidence" value="ECO:0007669"/>
    <property type="project" value="UniProtKB-KW"/>
</dbReference>